<keyword evidence="6" id="KW-0966">Cell projection</keyword>
<accession>A0AAD9NJQ1</accession>
<dbReference type="PANTHER" id="PTHR45973">
    <property type="entry name" value="PROTEIN PHOSPHATASE 1 REGULATORY SUBUNIT SDS22-RELATED"/>
    <property type="match status" value="1"/>
</dbReference>
<evidence type="ECO:0000256" key="3">
    <source>
        <dbReference type="ARBA" id="ARBA00022614"/>
    </source>
</evidence>
<dbReference type="InterPro" id="IPR032675">
    <property type="entry name" value="LRR_dom_sf"/>
</dbReference>
<feature type="compositionally biased region" description="Basic and acidic residues" evidence="8">
    <location>
        <begin position="141"/>
        <end position="161"/>
    </location>
</feature>
<protein>
    <recommendedName>
        <fullName evidence="11">Dynein assembly factor 1, axonemal homolog</fullName>
    </recommendedName>
</protein>
<keyword evidence="3" id="KW-0433">Leucine-rich repeat</keyword>
<dbReference type="GO" id="GO:0005930">
    <property type="term" value="C:axoneme"/>
    <property type="evidence" value="ECO:0007669"/>
    <property type="project" value="TreeGrafter"/>
</dbReference>
<proteinExistence type="inferred from homology"/>
<dbReference type="GO" id="GO:0035082">
    <property type="term" value="P:axoneme assembly"/>
    <property type="evidence" value="ECO:0007669"/>
    <property type="project" value="TreeGrafter"/>
</dbReference>
<dbReference type="PROSITE" id="PS51450">
    <property type="entry name" value="LRR"/>
    <property type="match status" value="4"/>
</dbReference>
<dbReference type="FunFam" id="3.80.10.10:FF:000166">
    <property type="entry name" value="Dynein assembly factor 1, axonemal"/>
    <property type="match status" value="1"/>
</dbReference>
<evidence type="ECO:0000256" key="1">
    <source>
        <dbReference type="ARBA" id="ARBA00004138"/>
    </source>
</evidence>
<dbReference type="AlphaFoldDB" id="A0AAD9NJQ1"/>
<dbReference type="SUPFAM" id="SSF52075">
    <property type="entry name" value="Outer arm dynein light chain 1"/>
    <property type="match status" value="1"/>
</dbReference>
<dbReference type="Pfam" id="PF14580">
    <property type="entry name" value="LRR_9"/>
    <property type="match status" value="1"/>
</dbReference>
<reference evidence="9" key="1">
    <citation type="journal article" date="2023" name="Mol. Biol. Evol.">
        <title>Third-Generation Sequencing Reveals the Adaptive Role of the Epigenome in Three Deep-Sea Polychaetes.</title>
        <authorList>
            <person name="Perez M."/>
            <person name="Aroh O."/>
            <person name="Sun Y."/>
            <person name="Lan Y."/>
            <person name="Juniper S.K."/>
            <person name="Young C.R."/>
            <person name="Angers B."/>
            <person name="Qian P.Y."/>
        </authorList>
    </citation>
    <scope>NUCLEOTIDE SEQUENCE</scope>
    <source>
        <strain evidence="9">R07B-5</strain>
    </source>
</reference>
<evidence type="ECO:0000256" key="4">
    <source>
        <dbReference type="ARBA" id="ARBA00022737"/>
    </source>
</evidence>
<comment type="caution">
    <text evidence="9">The sequence shown here is derived from an EMBL/GenBank/DDBJ whole genome shotgun (WGS) entry which is preliminary data.</text>
</comment>
<evidence type="ECO:0000256" key="7">
    <source>
        <dbReference type="SAM" id="Coils"/>
    </source>
</evidence>
<dbReference type="Gene3D" id="3.80.10.10">
    <property type="entry name" value="Ribonuclease Inhibitor"/>
    <property type="match status" value="2"/>
</dbReference>
<keyword evidence="10" id="KW-1185">Reference proteome</keyword>
<feature type="compositionally biased region" description="Polar residues" evidence="8">
    <location>
        <begin position="672"/>
        <end position="687"/>
    </location>
</feature>
<feature type="compositionally biased region" description="Polar residues" evidence="8">
    <location>
        <begin position="94"/>
        <end position="104"/>
    </location>
</feature>
<evidence type="ECO:0008006" key="11">
    <source>
        <dbReference type="Google" id="ProtNLM"/>
    </source>
</evidence>
<feature type="region of interest" description="Disordered" evidence="8">
    <location>
        <begin position="531"/>
        <end position="580"/>
    </location>
</feature>
<feature type="compositionally biased region" description="Polar residues" evidence="8">
    <location>
        <begin position="129"/>
        <end position="140"/>
    </location>
</feature>
<evidence type="ECO:0000256" key="2">
    <source>
        <dbReference type="ARBA" id="ARBA00006453"/>
    </source>
</evidence>
<evidence type="ECO:0000256" key="6">
    <source>
        <dbReference type="ARBA" id="ARBA00023273"/>
    </source>
</evidence>
<evidence type="ECO:0000313" key="10">
    <source>
        <dbReference type="Proteomes" id="UP001209878"/>
    </source>
</evidence>
<keyword evidence="5" id="KW-0969">Cilium</keyword>
<comment type="subcellular location">
    <subcellularLocation>
        <location evidence="1">Cell projection</location>
        <location evidence="1">Cilium</location>
    </subcellularLocation>
</comment>
<organism evidence="9 10">
    <name type="scientific">Ridgeia piscesae</name>
    <name type="common">Tubeworm</name>
    <dbReference type="NCBI Taxonomy" id="27915"/>
    <lineage>
        <taxon>Eukaryota</taxon>
        <taxon>Metazoa</taxon>
        <taxon>Spiralia</taxon>
        <taxon>Lophotrochozoa</taxon>
        <taxon>Annelida</taxon>
        <taxon>Polychaeta</taxon>
        <taxon>Sedentaria</taxon>
        <taxon>Canalipalpata</taxon>
        <taxon>Sabellida</taxon>
        <taxon>Siboglinidae</taxon>
        <taxon>Ridgeia</taxon>
    </lineage>
</organism>
<dbReference type="SMART" id="SM00365">
    <property type="entry name" value="LRR_SD22"/>
    <property type="match status" value="4"/>
</dbReference>
<feature type="compositionally biased region" description="Basic and acidic residues" evidence="8">
    <location>
        <begin position="108"/>
        <end position="118"/>
    </location>
</feature>
<dbReference type="Proteomes" id="UP001209878">
    <property type="component" value="Unassembled WGS sequence"/>
</dbReference>
<sequence length="701" mass="78820">MPLIEEIFSDDESACDVKKADTEKLETISTNDTSFNVSFDDTQDDLKEKLVLSSDNTKTDSPLIVELTEERDTAEEDGTKKSVIIQEVNDDETQVNADSSTNGPANHKQGDTDKKEVNDIILEVEQLGKTESTANNGNKATETKEVKPIDKEEKNKKNDEDRWPRLTPKFLRQHCKDLKLYLTLHLNDVLYLHYKGIGRIESLEEYTGLKCLWLECNGIRNIENLDHQVELRCLYLQQNLINHISNLEPLQRLDALNLSNNCISKIENLACLPELHTLQISHNRLSTADDLEHLTECHDISVLDLSHNKLNDPKILDIFERMSGLKVLNLMGNPVIRQIPDYRKTFIVRLKNLCHLDDRPVFPKDRACAEAWGVGGREAERAERELWASKERKKIQDSIDALTQVRQRIEAQRVEAEKKEEAERQGLPTEDIHVEPGTVDWLFGENMPEPGSDGAVDGENKESGSIEVEELPMISAKGEEAGASIFSSGQGTRQKQVADIFMMEELFINYSVLFQDLPDLEDVDISELETVETQASRPSYRPVIEELENEEEDESGDEGIDNEDEPIFSTKPELPSNEPKSSRILIEEIHSDDIACDMTLDESVTAAGDGGRVRHVWGPETQEASVAEANHTEDMKVPETHGTKEEIEVVAKETECEGSCGDSEKVKGDAGLTQQEQNAKSAATSGTTEREKLDMDLESLD</sequence>
<dbReference type="InterPro" id="IPR050576">
    <property type="entry name" value="Cilia_flagella_integrity"/>
</dbReference>
<evidence type="ECO:0000256" key="8">
    <source>
        <dbReference type="SAM" id="MobiDB-lite"/>
    </source>
</evidence>
<comment type="similarity">
    <text evidence="2">Belongs to the DNAAF1 family.</text>
</comment>
<name>A0AAD9NJQ1_RIDPI</name>
<gene>
    <name evidence="9" type="ORF">NP493_1137g00048</name>
</gene>
<keyword evidence="7" id="KW-0175">Coiled coil</keyword>
<feature type="region of interest" description="Disordered" evidence="8">
    <location>
        <begin position="655"/>
        <end position="701"/>
    </location>
</feature>
<evidence type="ECO:0000256" key="5">
    <source>
        <dbReference type="ARBA" id="ARBA00023069"/>
    </source>
</evidence>
<dbReference type="GO" id="GO:0070840">
    <property type="term" value="F:dynein complex binding"/>
    <property type="evidence" value="ECO:0007669"/>
    <property type="project" value="TreeGrafter"/>
</dbReference>
<feature type="coiled-coil region" evidence="7">
    <location>
        <begin position="392"/>
        <end position="422"/>
    </location>
</feature>
<feature type="compositionally biased region" description="Acidic residues" evidence="8">
    <location>
        <begin position="545"/>
        <end position="566"/>
    </location>
</feature>
<dbReference type="InterPro" id="IPR001611">
    <property type="entry name" value="Leu-rich_rpt"/>
</dbReference>
<feature type="region of interest" description="Disordered" evidence="8">
    <location>
        <begin position="69"/>
        <end position="161"/>
    </location>
</feature>
<dbReference type="PANTHER" id="PTHR45973:SF9">
    <property type="entry name" value="LEUCINE-RICH REPEAT-CONTAINING PROTEIN 46"/>
    <property type="match status" value="1"/>
</dbReference>
<keyword evidence="4" id="KW-0677">Repeat</keyword>
<evidence type="ECO:0000313" key="9">
    <source>
        <dbReference type="EMBL" id="KAK2170816.1"/>
    </source>
</evidence>
<dbReference type="FunFam" id="3.80.10.10:FF:000331">
    <property type="entry name" value="Dynein assembly factor 1, axonemal homolog"/>
    <property type="match status" value="1"/>
</dbReference>
<dbReference type="EMBL" id="JAODUO010001136">
    <property type="protein sequence ID" value="KAK2170816.1"/>
    <property type="molecule type" value="Genomic_DNA"/>
</dbReference>